<protein>
    <submittedName>
        <fullName evidence="3">EAL domain-containing protein</fullName>
    </submittedName>
</protein>
<dbReference type="InterPro" id="IPR029787">
    <property type="entry name" value="Nucleotide_cyclase"/>
</dbReference>
<reference evidence="4" key="1">
    <citation type="journal article" date="2019" name="Int. J. Syst. Evol. Microbiol.">
        <title>The Global Catalogue of Microorganisms (GCM) 10K type strain sequencing project: providing services to taxonomists for standard genome sequencing and annotation.</title>
        <authorList>
            <consortium name="The Broad Institute Genomics Platform"/>
            <consortium name="The Broad Institute Genome Sequencing Center for Infectious Disease"/>
            <person name="Wu L."/>
            <person name="Ma J."/>
        </authorList>
    </citation>
    <scope>NUCLEOTIDE SEQUENCE [LARGE SCALE GENOMIC DNA]</scope>
    <source>
        <strain evidence="4">KCTC 42730</strain>
    </source>
</reference>
<dbReference type="PANTHER" id="PTHR33121:SF79">
    <property type="entry name" value="CYCLIC DI-GMP PHOSPHODIESTERASE PDED-RELATED"/>
    <property type="match status" value="1"/>
</dbReference>
<feature type="transmembrane region" description="Helical" evidence="1">
    <location>
        <begin position="193"/>
        <end position="213"/>
    </location>
</feature>
<evidence type="ECO:0000313" key="4">
    <source>
        <dbReference type="Proteomes" id="UP001595453"/>
    </source>
</evidence>
<dbReference type="PROSITE" id="PS50883">
    <property type="entry name" value="EAL"/>
    <property type="match status" value="1"/>
</dbReference>
<keyword evidence="1" id="KW-1133">Transmembrane helix</keyword>
<accession>A0ABV7CJU9</accession>
<keyword evidence="1" id="KW-0812">Transmembrane</keyword>
<feature type="domain" description="EAL" evidence="2">
    <location>
        <begin position="377"/>
        <end position="624"/>
    </location>
</feature>
<dbReference type="SMART" id="SM00052">
    <property type="entry name" value="EAL"/>
    <property type="match status" value="1"/>
</dbReference>
<dbReference type="SUPFAM" id="SSF141868">
    <property type="entry name" value="EAL domain-like"/>
    <property type="match status" value="1"/>
</dbReference>
<dbReference type="SUPFAM" id="SSF55073">
    <property type="entry name" value="Nucleotide cyclase"/>
    <property type="match status" value="1"/>
</dbReference>
<dbReference type="InterPro" id="IPR000160">
    <property type="entry name" value="GGDEF_dom"/>
</dbReference>
<dbReference type="RefSeq" id="WP_377123894.1">
    <property type="nucleotide sequence ID" value="NZ_JBHRSD010000017.1"/>
</dbReference>
<dbReference type="Proteomes" id="UP001595453">
    <property type="component" value="Unassembled WGS sequence"/>
</dbReference>
<feature type="transmembrane region" description="Helical" evidence="1">
    <location>
        <begin position="12"/>
        <end position="33"/>
    </location>
</feature>
<gene>
    <name evidence="3" type="ORF">ACFOEE_10355</name>
</gene>
<comment type="caution">
    <text evidence="3">The sequence shown here is derived from an EMBL/GenBank/DDBJ whole genome shotgun (WGS) entry which is preliminary data.</text>
</comment>
<organism evidence="3 4">
    <name type="scientific">Pseudoalteromonas fenneropenaei</name>
    <dbReference type="NCBI Taxonomy" id="1737459"/>
    <lineage>
        <taxon>Bacteria</taxon>
        <taxon>Pseudomonadati</taxon>
        <taxon>Pseudomonadota</taxon>
        <taxon>Gammaproteobacteria</taxon>
        <taxon>Alteromonadales</taxon>
        <taxon>Pseudoalteromonadaceae</taxon>
        <taxon>Pseudoalteromonas</taxon>
    </lineage>
</organism>
<keyword evidence="1" id="KW-0472">Membrane</keyword>
<proteinExistence type="predicted"/>
<keyword evidence="4" id="KW-1185">Reference proteome</keyword>
<evidence type="ECO:0000256" key="1">
    <source>
        <dbReference type="SAM" id="Phobius"/>
    </source>
</evidence>
<evidence type="ECO:0000259" key="2">
    <source>
        <dbReference type="PROSITE" id="PS50883"/>
    </source>
</evidence>
<dbReference type="InterPro" id="IPR043128">
    <property type="entry name" value="Rev_trsase/Diguanyl_cyclase"/>
</dbReference>
<dbReference type="EMBL" id="JBHRSD010000017">
    <property type="protein sequence ID" value="MFC3032922.1"/>
    <property type="molecule type" value="Genomic_DNA"/>
</dbReference>
<dbReference type="InterPro" id="IPR001633">
    <property type="entry name" value="EAL_dom"/>
</dbReference>
<dbReference type="Pfam" id="PF00563">
    <property type="entry name" value="EAL"/>
    <property type="match status" value="1"/>
</dbReference>
<dbReference type="PANTHER" id="PTHR33121">
    <property type="entry name" value="CYCLIC DI-GMP PHOSPHODIESTERASE PDEF"/>
    <property type="match status" value="1"/>
</dbReference>
<dbReference type="SMART" id="SM00267">
    <property type="entry name" value="GGDEF"/>
    <property type="match status" value="1"/>
</dbReference>
<sequence>MTPFRLKNMPSFWLLIGALVFVSSLASYVYWSYQHTRQDIMREIDTRLLHAAKSVTLLLGEGYHDQLAVLDSTDYEQASNKLSTLAKTLEVEYLYAMYYEAPNVHFSASSFTEYDHKTGRISRFKDIYQEATTANVKAFSSTTPIFEISEDQWGKFKSVFVPHISPKGQIYITGADITIADLEQKLAQSARQAGFTASFFFFIAALVGFLYFVTYRRTLQYDPSSGYPNRTALMRALQQRQFQHVTVAVVWVKDLEDIIGFYGLSVAEQVMLKLMDHFATRAEPNSVFRLATGKCAILVAQQHEANLLEILRQFPAYSPIISNPHVCVRLHIGVATGNANMVLENAYIACRQAKQQGEFLRVYCEDSMATRLDHKNHLILTNSLHRAIESQHVQPFFEPRCDSEKQQVQQIACNARIFNEFGQLLVAKNLDPILNNSGLISQLDQLLLRLCMERFRKLNLDWSMAISLNAVLDPHFIELMHAELRRYPVPQRIQIELQEQDLLSHFSALASFISQLKSKGVKVMICNVSSGLMAVTRVSRLKIDAISLAPQITDNIADNSAVLEFVQHMAIQCNKAGIILVATNVRNDIQFNLLTQAGVKWVQGPYVGATSPHLPINLAEQHYEARA</sequence>
<dbReference type="InterPro" id="IPR050706">
    <property type="entry name" value="Cyclic-di-GMP_PDE-like"/>
</dbReference>
<dbReference type="InterPro" id="IPR035919">
    <property type="entry name" value="EAL_sf"/>
</dbReference>
<name>A0ABV7CJU9_9GAMM</name>
<dbReference type="Gene3D" id="3.20.20.450">
    <property type="entry name" value="EAL domain"/>
    <property type="match status" value="1"/>
</dbReference>
<evidence type="ECO:0000313" key="3">
    <source>
        <dbReference type="EMBL" id="MFC3032922.1"/>
    </source>
</evidence>
<dbReference type="Gene3D" id="3.30.70.270">
    <property type="match status" value="1"/>
</dbReference>